<accession>A0A0C2S168</accession>
<gene>
    <name evidence="1" type="ORF">M378DRAFT_523688</name>
</gene>
<sequence length="68" mass="7549">MIKILTFLAHCPIENLADHKLGSTQLQTGSLALVRGTAVKEMLEEVEDGEESCDGRWFDNLRSLKMGT</sequence>
<dbReference type="OrthoDB" id="2357318at2759"/>
<evidence type="ECO:0000313" key="2">
    <source>
        <dbReference type="Proteomes" id="UP000054549"/>
    </source>
</evidence>
<reference evidence="1 2" key="1">
    <citation type="submission" date="2014-04" db="EMBL/GenBank/DDBJ databases">
        <title>Evolutionary Origins and Diversification of the Mycorrhizal Mutualists.</title>
        <authorList>
            <consortium name="DOE Joint Genome Institute"/>
            <consortium name="Mycorrhizal Genomics Consortium"/>
            <person name="Kohler A."/>
            <person name="Kuo A."/>
            <person name="Nagy L.G."/>
            <person name="Floudas D."/>
            <person name="Copeland A."/>
            <person name="Barry K.W."/>
            <person name="Cichocki N."/>
            <person name="Veneault-Fourrey C."/>
            <person name="LaButti K."/>
            <person name="Lindquist E.A."/>
            <person name="Lipzen A."/>
            <person name="Lundell T."/>
            <person name="Morin E."/>
            <person name="Murat C."/>
            <person name="Riley R."/>
            <person name="Ohm R."/>
            <person name="Sun H."/>
            <person name="Tunlid A."/>
            <person name="Henrissat B."/>
            <person name="Grigoriev I.V."/>
            <person name="Hibbett D.S."/>
            <person name="Martin F."/>
        </authorList>
    </citation>
    <scope>NUCLEOTIDE SEQUENCE [LARGE SCALE GENOMIC DNA]</scope>
    <source>
        <strain evidence="1 2">Koide BX008</strain>
    </source>
</reference>
<proteinExistence type="predicted"/>
<dbReference type="AlphaFoldDB" id="A0A0C2S168"/>
<dbReference type="EMBL" id="KN818425">
    <property type="protein sequence ID" value="KIL56380.1"/>
    <property type="molecule type" value="Genomic_DNA"/>
</dbReference>
<organism evidence="1 2">
    <name type="scientific">Amanita muscaria (strain Koide BX008)</name>
    <dbReference type="NCBI Taxonomy" id="946122"/>
    <lineage>
        <taxon>Eukaryota</taxon>
        <taxon>Fungi</taxon>
        <taxon>Dikarya</taxon>
        <taxon>Basidiomycota</taxon>
        <taxon>Agaricomycotina</taxon>
        <taxon>Agaricomycetes</taxon>
        <taxon>Agaricomycetidae</taxon>
        <taxon>Agaricales</taxon>
        <taxon>Pluteineae</taxon>
        <taxon>Amanitaceae</taxon>
        <taxon>Amanita</taxon>
    </lineage>
</organism>
<keyword evidence="2" id="KW-1185">Reference proteome</keyword>
<name>A0A0C2S168_AMAMK</name>
<dbReference type="HOGENOM" id="CLU_2793443_0_0_1"/>
<evidence type="ECO:0000313" key="1">
    <source>
        <dbReference type="EMBL" id="KIL56380.1"/>
    </source>
</evidence>
<dbReference type="Proteomes" id="UP000054549">
    <property type="component" value="Unassembled WGS sequence"/>
</dbReference>
<protein>
    <submittedName>
        <fullName evidence="1">Uncharacterized protein</fullName>
    </submittedName>
</protein>
<dbReference type="InParanoid" id="A0A0C2S168"/>